<dbReference type="OrthoDB" id="1436991at2759"/>
<proteinExistence type="predicted"/>
<evidence type="ECO:0000313" key="3">
    <source>
        <dbReference type="Proteomes" id="UP000231279"/>
    </source>
</evidence>
<dbReference type="Proteomes" id="UP000231279">
    <property type="component" value="Unassembled WGS sequence"/>
</dbReference>
<evidence type="ECO:0000313" key="2">
    <source>
        <dbReference type="EMBL" id="PIN05057.1"/>
    </source>
</evidence>
<dbReference type="Pfam" id="PF20167">
    <property type="entry name" value="Transposase_32"/>
    <property type="match status" value="1"/>
</dbReference>
<accession>A0A2G9GID0</accession>
<evidence type="ECO:0000259" key="1">
    <source>
        <dbReference type="Pfam" id="PF20167"/>
    </source>
</evidence>
<protein>
    <recommendedName>
        <fullName evidence="1">Putative plant transposon protein domain-containing protein</fullName>
    </recommendedName>
</protein>
<comment type="caution">
    <text evidence="2">The sequence shown here is derived from an EMBL/GenBank/DDBJ whole genome shotgun (WGS) entry which is preliminary data.</text>
</comment>
<name>A0A2G9GID0_9LAMI</name>
<sequence>MLGRRTSKRRQTNIASSSQDFDRRQFISQEVEDYYNGRLADKAAIRERGIQGVDEIAKILREFYANLKFTDQRHYVVLVRTLSRLNKPIHFFHTKLTVAADHWLRFISTRLLPTTHTSDITKERAVMIFAILTDVPFDIGRFLHRSIWNSAMGGLTVGLYHPSLIIPGNELLQLDSMISVNRRPAGRARALVQPHQRQPPALGFEERVYRLMDEFAYQQQLWALWANQMNILMSSRPHYPPDELAGPPIAELRNE</sequence>
<gene>
    <name evidence="2" type="ORF">CDL12_22406</name>
</gene>
<reference evidence="3" key="1">
    <citation type="journal article" date="2018" name="Gigascience">
        <title>Genome assembly of the Pink Ipe (Handroanthus impetiginosus, Bignoniaceae), a highly valued, ecologically keystone Neotropical timber forest tree.</title>
        <authorList>
            <person name="Silva-Junior O.B."/>
            <person name="Grattapaglia D."/>
            <person name="Novaes E."/>
            <person name="Collevatti R.G."/>
        </authorList>
    </citation>
    <scope>NUCLEOTIDE SEQUENCE [LARGE SCALE GENOMIC DNA]</scope>
    <source>
        <strain evidence="3">cv. UFG-1</strain>
    </source>
</reference>
<organism evidence="2 3">
    <name type="scientific">Handroanthus impetiginosus</name>
    <dbReference type="NCBI Taxonomy" id="429701"/>
    <lineage>
        <taxon>Eukaryota</taxon>
        <taxon>Viridiplantae</taxon>
        <taxon>Streptophyta</taxon>
        <taxon>Embryophyta</taxon>
        <taxon>Tracheophyta</taxon>
        <taxon>Spermatophyta</taxon>
        <taxon>Magnoliopsida</taxon>
        <taxon>eudicotyledons</taxon>
        <taxon>Gunneridae</taxon>
        <taxon>Pentapetalae</taxon>
        <taxon>asterids</taxon>
        <taxon>lamiids</taxon>
        <taxon>Lamiales</taxon>
        <taxon>Bignoniaceae</taxon>
        <taxon>Crescentiina</taxon>
        <taxon>Tabebuia alliance</taxon>
        <taxon>Handroanthus</taxon>
    </lineage>
</organism>
<keyword evidence="3" id="KW-1185">Reference proteome</keyword>
<feature type="domain" description="Putative plant transposon protein" evidence="1">
    <location>
        <begin position="67"/>
        <end position="165"/>
    </location>
</feature>
<dbReference type="InterPro" id="IPR046796">
    <property type="entry name" value="Transposase_32_dom"/>
</dbReference>
<dbReference type="EMBL" id="NKXS01004912">
    <property type="protein sequence ID" value="PIN05057.1"/>
    <property type="molecule type" value="Genomic_DNA"/>
</dbReference>
<dbReference type="AlphaFoldDB" id="A0A2G9GID0"/>